<proteinExistence type="predicted"/>
<sequence>MKKWLAGLVHRVPDLDPDAWHRTREVQHGSSCWGLTSPQAKAPQSKEEQPENGADHE</sequence>
<feature type="compositionally biased region" description="Basic and acidic residues" evidence="1">
    <location>
        <begin position="44"/>
        <end position="57"/>
    </location>
</feature>
<dbReference type="EMBL" id="AP026966">
    <property type="protein sequence ID" value="BDT56627.1"/>
    <property type="molecule type" value="Genomic_DNA"/>
</dbReference>
<keyword evidence="3" id="KW-1185">Reference proteome</keyword>
<name>A0ABN6T3J9_9BURK</name>
<evidence type="ECO:0000313" key="3">
    <source>
        <dbReference type="Proteomes" id="UP001163336"/>
    </source>
</evidence>
<evidence type="ECO:0000313" key="2">
    <source>
        <dbReference type="EMBL" id="BDT56627.1"/>
    </source>
</evidence>
<protein>
    <submittedName>
        <fullName evidence="2">Uncharacterized protein</fullName>
    </submittedName>
</protein>
<reference evidence="2" key="1">
    <citation type="submission" date="2022-11" db="EMBL/GenBank/DDBJ databases">
        <title>Isolation and characterization of PLA-degrading bacterium Massilia sp. from Antarctic soil.</title>
        <authorList>
            <person name="Sato K."/>
            <person name="Gomez-Fuentes C."/>
            <person name="Ahmad S.A."/>
            <person name="Zulkharnain A."/>
        </authorList>
    </citation>
    <scope>NUCLEOTIDE SEQUENCE</scope>
    <source>
        <strain evidence="2">N-3</strain>
    </source>
</reference>
<organism evidence="2 3">
    <name type="scientific">Massilia varians</name>
    <dbReference type="NCBI Taxonomy" id="457921"/>
    <lineage>
        <taxon>Bacteria</taxon>
        <taxon>Pseudomonadati</taxon>
        <taxon>Pseudomonadota</taxon>
        <taxon>Betaproteobacteria</taxon>
        <taxon>Burkholderiales</taxon>
        <taxon>Oxalobacteraceae</taxon>
        <taxon>Telluria group</taxon>
        <taxon>Massilia</taxon>
    </lineage>
</organism>
<feature type="region of interest" description="Disordered" evidence="1">
    <location>
        <begin position="24"/>
        <end position="57"/>
    </location>
</feature>
<dbReference type="Proteomes" id="UP001163336">
    <property type="component" value="Chromosome"/>
</dbReference>
<feature type="compositionally biased region" description="Polar residues" evidence="1">
    <location>
        <begin position="28"/>
        <end position="39"/>
    </location>
</feature>
<accession>A0ABN6T3J9</accession>
<gene>
    <name evidence="2" type="ORF">MasN3_01210</name>
</gene>
<evidence type="ECO:0000256" key="1">
    <source>
        <dbReference type="SAM" id="MobiDB-lite"/>
    </source>
</evidence>